<gene>
    <name evidence="1" type="ORF">MGAL_10B080632</name>
</gene>
<evidence type="ECO:0000313" key="1">
    <source>
        <dbReference type="EMBL" id="VDI27760.1"/>
    </source>
</evidence>
<comment type="caution">
    <text evidence="1">The sequence shown here is derived from an EMBL/GenBank/DDBJ whole genome shotgun (WGS) entry which is preliminary data.</text>
</comment>
<reference evidence="1" key="1">
    <citation type="submission" date="2018-11" db="EMBL/GenBank/DDBJ databases">
        <authorList>
            <person name="Alioto T."/>
            <person name="Alioto T."/>
        </authorList>
    </citation>
    <scope>NUCLEOTIDE SEQUENCE</scope>
</reference>
<dbReference type="EMBL" id="UYJE01004402">
    <property type="protein sequence ID" value="VDI27760.1"/>
    <property type="molecule type" value="Genomic_DNA"/>
</dbReference>
<name>A0A8B6E025_MYTGA</name>
<keyword evidence="2" id="KW-1185">Reference proteome</keyword>
<dbReference type="AlphaFoldDB" id="A0A8B6E025"/>
<proteinExistence type="predicted"/>
<organism evidence="1 2">
    <name type="scientific">Mytilus galloprovincialis</name>
    <name type="common">Mediterranean mussel</name>
    <dbReference type="NCBI Taxonomy" id="29158"/>
    <lineage>
        <taxon>Eukaryota</taxon>
        <taxon>Metazoa</taxon>
        <taxon>Spiralia</taxon>
        <taxon>Lophotrochozoa</taxon>
        <taxon>Mollusca</taxon>
        <taxon>Bivalvia</taxon>
        <taxon>Autobranchia</taxon>
        <taxon>Pteriomorphia</taxon>
        <taxon>Mytilida</taxon>
        <taxon>Mytiloidea</taxon>
        <taxon>Mytilidae</taxon>
        <taxon>Mytilinae</taxon>
        <taxon>Mytilus</taxon>
    </lineage>
</organism>
<dbReference type="Proteomes" id="UP000596742">
    <property type="component" value="Unassembled WGS sequence"/>
</dbReference>
<evidence type="ECO:0000313" key="2">
    <source>
        <dbReference type="Proteomes" id="UP000596742"/>
    </source>
</evidence>
<protein>
    <submittedName>
        <fullName evidence="1">Uncharacterized protein</fullName>
    </submittedName>
</protein>
<accession>A0A8B6E025</accession>
<sequence length="704" mass="81935">MKVMSYQVELGKPVKIVLQTNDGNVGFISSHPHVYTDDNTLRQFFPNREIPRKYIDIVERDEASTSPTTFKLKIVSRGDVSNLDEFEKYGHVISEEEFSMFFKDMGKIHQILSIYNTKGIHNDAMLTHPTKMTERDFVLQFITPKGHGWLKQRVTDKFLYYSKKIGLYPKEERYYNLYFESCGNFESNTGTAAIKDVIYKKMFKYVVEELCPYITVSLTREEHLHNIALQVSLTDPKQLKLDFDPFMEEICYSHTIDHNNARIRTQEGVGQCVSDKLSLFCSSKETTDDLKKKKNNKKKQQIRYTAHPIKRPLVILKVNREPRYYMCFDLTRAIVICHGSSVSQMLSDMNYTPIYFYNCEKEYRRFRREMRRKKKHVFRMVCKPPGYNVMMKAGKMYARDNILGDIKNAVWYKKGNVVFESEKNYKDKHGSVTCFDFSNYYATVLNVNNLDRRGIGRCVTLLGKFRTCNVSSVKIDIVCLLGLSKHYDERLYNLMKTASVTNMLETIIKNNPAKVLTVTTDGITFKGNIDDISLPNKDYTIKKEYTFDRNSYFFANSNLYFGFNKLNNNSLICKGIVGKNKVPVIKKFIETVIRCVHNGVMKGDKLMNELKPLLIPTVEDYTIKSRPNGKKTFFSGDLAYQELCQDMYVCYANMVSCESNANIVMDSIHRHKNPEIVAEFFDKNSHCRGMIHTLRNTQRKLRIS</sequence>